<feature type="transmembrane region" description="Helical" evidence="1">
    <location>
        <begin position="45"/>
        <end position="66"/>
    </location>
</feature>
<dbReference type="EMBL" id="WMIG01000011">
    <property type="protein sequence ID" value="MTH60883.1"/>
    <property type="molecule type" value="Genomic_DNA"/>
</dbReference>
<feature type="transmembrane region" description="Helical" evidence="1">
    <location>
        <begin position="20"/>
        <end position="39"/>
    </location>
</feature>
<evidence type="ECO:0000256" key="1">
    <source>
        <dbReference type="SAM" id="Phobius"/>
    </source>
</evidence>
<sequence>MARRRSDRIYGASGHPMLEALPLMLAFLVGTIGGIALKLGGAHPLVSAGFAAAVLFAYAIITWIATPLRMDSETIGDNAYYLGFLFTLTSLAVTLYFVIEAGSETARLIPEIISGFGVALSSTIVGVFLRVLMLQLKVDVEARERRVRLELDESARRFRTELGISLDKVKSFSTESLQQASEREARMRTASEAMMVEMQAELLKSAAEFGPALRESIQAQAEAAFSEITKAVAEVSAKAAEEIRSVMREMSGITGEIAKAGRNTAADVTDGLERLKFASETLAESSELTVTRLMAAERKARELSEALAGQLMGGSDGLATAISDARKMVEVSAVTFGEAAGGAGAAMQDAARRFEEGLTDSTAILKVASEKVGAGIEEACARLERAVANSAAAAEDVAIGTPAAG</sequence>
<keyword evidence="1" id="KW-1133">Transmembrane helix</keyword>
<comment type="caution">
    <text evidence="2">The sequence shown here is derived from an EMBL/GenBank/DDBJ whole genome shotgun (WGS) entry which is preliminary data.</text>
</comment>
<name>A0A844HKW6_9RHOB</name>
<feature type="transmembrane region" description="Helical" evidence="1">
    <location>
        <begin position="111"/>
        <end position="133"/>
    </location>
</feature>
<gene>
    <name evidence="2" type="ORF">GL300_16850</name>
</gene>
<dbReference type="AlphaFoldDB" id="A0A844HKW6"/>
<evidence type="ECO:0000313" key="3">
    <source>
        <dbReference type="Proteomes" id="UP000449846"/>
    </source>
</evidence>
<protein>
    <submittedName>
        <fullName evidence="2">Uncharacterized protein</fullName>
    </submittedName>
</protein>
<organism evidence="2 3">
    <name type="scientific">Paracoccus litorisediminis</name>
    <dbReference type="NCBI Taxonomy" id="2006130"/>
    <lineage>
        <taxon>Bacteria</taxon>
        <taxon>Pseudomonadati</taxon>
        <taxon>Pseudomonadota</taxon>
        <taxon>Alphaproteobacteria</taxon>
        <taxon>Rhodobacterales</taxon>
        <taxon>Paracoccaceae</taxon>
        <taxon>Paracoccus</taxon>
    </lineage>
</organism>
<dbReference type="RefSeq" id="WP_155040827.1">
    <property type="nucleotide sequence ID" value="NZ_WMIG01000011.1"/>
</dbReference>
<keyword evidence="1" id="KW-0812">Transmembrane</keyword>
<feature type="transmembrane region" description="Helical" evidence="1">
    <location>
        <begin position="78"/>
        <end position="99"/>
    </location>
</feature>
<proteinExistence type="predicted"/>
<reference evidence="2 3" key="1">
    <citation type="submission" date="2019-11" db="EMBL/GenBank/DDBJ databases">
        <authorList>
            <person name="Dong K."/>
        </authorList>
    </citation>
    <scope>NUCLEOTIDE SEQUENCE [LARGE SCALE GENOMIC DNA]</scope>
    <source>
        <strain evidence="2 3">NBRC 112902</strain>
    </source>
</reference>
<keyword evidence="3" id="KW-1185">Reference proteome</keyword>
<accession>A0A844HKW6</accession>
<dbReference type="OrthoDB" id="7539266at2"/>
<dbReference type="Proteomes" id="UP000449846">
    <property type="component" value="Unassembled WGS sequence"/>
</dbReference>
<evidence type="ECO:0000313" key="2">
    <source>
        <dbReference type="EMBL" id="MTH60883.1"/>
    </source>
</evidence>
<keyword evidence="1" id="KW-0472">Membrane</keyword>